<evidence type="ECO:0000256" key="1">
    <source>
        <dbReference type="SAM" id="MobiDB-lite"/>
    </source>
</evidence>
<keyword evidence="4" id="KW-1185">Reference proteome</keyword>
<name>A0A2H3C4R7_9AGAR</name>
<dbReference type="Proteomes" id="UP000218334">
    <property type="component" value="Unassembled WGS sequence"/>
</dbReference>
<dbReference type="InterPro" id="IPR045341">
    <property type="entry name" value="DUF6532"/>
</dbReference>
<evidence type="ECO:0000259" key="2">
    <source>
        <dbReference type="Pfam" id="PF20149"/>
    </source>
</evidence>
<feature type="region of interest" description="Disordered" evidence="1">
    <location>
        <begin position="1"/>
        <end position="32"/>
    </location>
</feature>
<dbReference type="STRING" id="1076256.A0A2H3C4R7"/>
<feature type="compositionally biased region" description="Basic and acidic residues" evidence="1">
    <location>
        <begin position="9"/>
        <end position="32"/>
    </location>
</feature>
<proteinExistence type="predicted"/>
<evidence type="ECO:0000313" key="4">
    <source>
        <dbReference type="Proteomes" id="UP000218334"/>
    </source>
</evidence>
<organism evidence="3 4">
    <name type="scientific">Armillaria solidipes</name>
    <dbReference type="NCBI Taxonomy" id="1076256"/>
    <lineage>
        <taxon>Eukaryota</taxon>
        <taxon>Fungi</taxon>
        <taxon>Dikarya</taxon>
        <taxon>Basidiomycota</taxon>
        <taxon>Agaricomycotina</taxon>
        <taxon>Agaricomycetes</taxon>
        <taxon>Agaricomycetidae</taxon>
        <taxon>Agaricales</taxon>
        <taxon>Marasmiineae</taxon>
        <taxon>Physalacriaceae</taxon>
        <taxon>Armillaria</taxon>
    </lineage>
</organism>
<dbReference type="EMBL" id="KZ293423">
    <property type="protein sequence ID" value="PBK71807.1"/>
    <property type="molecule type" value="Genomic_DNA"/>
</dbReference>
<gene>
    <name evidence="3" type="ORF">ARMSODRAFT_973376</name>
</gene>
<sequence>MLMSHGLKWSKESDATEMADKEPALKHKKKSKEDKGLHMSDLSIAYRWLVEASYLYLHQLMINTFPWLEDSKLEAMVIQAWYIAIDHMIKHCNYIGHPAPTHEEIGLHCGDLKFNACKFVHSEHNPVFSFRKGRDSATINYNRELVKALKSKEKSFILQDPMGVHNLPGLGYYLSLLIGMVINERYFKEQHGKEGLHLGFFLNNEIPFTIECAIDEYERDQYKMVKFLTDNYGQKEGDGAVYMWHLNSLKEKYAGYVEQMEGQAVGTVKSMFMLSDFACDIAAPATPLTTGAD</sequence>
<evidence type="ECO:0000313" key="3">
    <source>
        <dbReference type="EMBL" id="PBK71807.1"/>
    </source>
</evidence>
<dbReference type="Pfam" id="PF20149">
    <property type="entry name" value="DUF6532"/>
    <property type="match status" value="1"/>
</dbReference>
<accession>A0A2H3C4R7</accession>
<feature type="domain" description="DUF6532" evidence="2">
    <location>
        <begin position="58"/>
        <end position="250"/>
    </location>
</feature>
<dbReference type="AlphaFoldDB" id="A0A2H3C4R7"/>
<protein>
    <recommendedName>
        <fullName evidence="2">DUF6532 domain-containing protein</fullName>
    </recommendedName>
</protein>
<reference evidence="4" key="1">
    <citation type="journal article" date="2017" name="Nat. Ecol. Evol.">
        <title>Genome expansion and lineage-specific genetic innovations in the forest pathogenic fungi Armillaria.</title>
        <authorList>
            <person name="Sipos G."/>
            <person name="Prasanna A.N."/>
            <person name="Walter M.C."/>
            <person name="O'Connor E."/>
            <person name="Balint B."/>
            <person name="Krizsan K."/>
            <person name="Kiss B."/>
            <person name="Hess J."/>
            <person name="Varga T."/>
            <person name="Slot J."/>
            <person name="Riley R."/>
            <person name="Boka B."/>
            <person name="Rigling D."/>
            <person name="Barry K."/>
            <person name="Lee J."/>
            <person name="Mihaltcheva S."/>
            <person name="LaButti K."/>
            <person name="Lipzen A."/>
            <person name="Waldron R."/>
            <person name="Moloney N.M."/>
            <person name="Sperisen C."/>
            <person name="Kredics L."/>
            <person name="Vagvoelgyi C."/>
            <person name="Patrignani A."/>
            <person name="Fitzpatrick D."/>
            <person name="Nagy I."/>
            <person name="Doyle S."/>
            <person name="Anderson J.B."/>
            <person name="Grigoriev I.V."/>
            <person name="Gueldener U."/>
            <person name="Muensterkoetter M."/>
            <person name="Nagy L.G."/>
        </authorList>
    </citation>
    <scope>NUCLEOTIDE SEQUENCE [LARGE SCALE GENOMIC DNA]</scope>
    <source>
        <strain evidence="4">28-4</strain>
    </source>
</reference>